<dbReference type="InterPro" id="IPR029044">
    <property type="entry name" value="Nucleotide-diphossugar_trans"/>
</dbReference>
<comment type="caution">
    <text evidence="2">The sequence shown here is derived from an EMBL/GenBank/DDBJ whole genome shotgun (WGS) entry which is preliminary data.</text>
</comment>
<gene>
    <name evidence="2" type="primary">mocA_3</name>
    <name evidence="2" type="ORF">SDC9_43145</name>
</gene>
<dbReference type="PANTHER" id="PTHR43777:SF1">
    <property type="entry name" value="MOLYBDENUM COFACTOR CYTIDYLYLTRANSFERASE"/>
    <property type="match status" value="1"/>
</dbReference>
<accession>A0A644W0L9</accession>
<sequence length="197" mass="21827">MQNILLAAGLGSRSEGKKLLLPYQGETLVHHAVKESLLAGLYTVLVTGYKADEVKEAVKDLYCDNLLVVHNSEYAQGQGSSTRCGAFYLREEESFFISLSDMPLIKARHYHHLVRCATHAAARPSYKGRLGHPVLLAPTFLSVIRDRNGPFTMRSLLSSYEVQAIEVDEEAYILDIDTLDEYHALLASGQPPQSPPL</sequence>
<name>A0A644W0L9_9ZZZZ</name>
<dbReference type="Gene3D" id="3.90.550.10">
    <property type="entry name" value="Spore Coat Polysaccharide Biosynthesis Protein SpsA, Chain A"/>
    <property type="match status" value="1"/>
</dbReference>
<dbReference type="Pfam" id="PF12804">
    <property type="entry name" value="NTP_transf_3"/>
    <property type="match status" value="1"/>
</dbReference>
<dbReference type="EMBL" id="VSSQ01000534">
    <property type="protein sequence ID" value="MPL96960.1"/>
    <property type="molecule type" value="Genomic_DNA"/>
</dbReference>
<organism evidence="2">
    <name type="scientific">bioreactor metagenome</name>
    <dbReference type="NCBI Taxonomy" id="1076179"/>
    <lineage>
        <taxon>unclassified sequences</taxon>
        <taxon>metagenomes</taxon>
        <taxon>ecological metagenomes</taxon>
    </lineage>
</organism>
<feature type="domain" description="MobA-like NTP transferase" evidence="1">
    <location>
        <begin position="4"/>
        <end position="160"/>
    </location>
</feature>
<keyword evidence="2" id="KW-0548">Nucleotidyltransferase</keyword>
<dbReference type="AlphaFoldDB" id="A0A644W0L9"/>
<dbReference type="InterPro" id="IPR025877">
    <property type="entry name" value="MobA-like_NTP_Trfase"/>
</dbReference>
<reference evidence="2" key="1">
    <citation type="submission" date="2019-08" db="EMBL/GenBank/DDBJ databases">
        <authorList>
            <person name="Kucharzyk K."/>
            <person name="Murdoch R.W."/>
            <person name="Higgins S."/>
            <person name="Loffler F."/>
        </authorList>
    </citation>
    <scope>NUCLEOTIDE SEQUENCE</scope>
</reference>
<dbReference type="CDD" id="cd04182">
    <property type="entry name" value="GT_2_like_f"/>
    <property type="match status" value="1"/>
</dbReference>
<dbReference type="PANTHER" id="PTHR43777">
    <property type="entry name" value="MOLYBDENUM COFACTOR CYTIDYLYLTRANSFERASE"/>
    <property type="match status" value="1"/>
</dbReference>
<evidence type="ECO:0000313" key="2">
    <source>
        <dbReference type="EMBL" id="MPL96960.1"/>
    </source>
</evidence>
<dbReference type="GO" id="GO:0061602">
    <property type="term" value="F:molybdenum cofactor cytidylyltransferase activity"/>
    <property type="evidence" value="ECO:0007669"/>
    <property type="project" value="UniProtKB-EC"/>
</dbReference>
<evidence type="ECO:0000259" key="1">
    <source>
        <dbReference type="Pfam" id="PF12804"/>
    </source>
</evidence>
<dbReference type="SUPFAM" id="SSF53448">
    <property type="entry name" value="Nucleotide-diphospho-sugar transferases"/>
    <property type="match status" value="1"/>
</dbReference>
<dbReference type="EC" id="2.7.7.76" evidence="2"/>
<protein>
    <submittedName>
        <fullName evidence="2">Molybdenum cofactor cytidylyltransferase</fullName>
        <ecNumber evidence="2">2.7.7.76</ecNumber>
    </submittedName>
</protein>
<keyword evidence="2" id="KW-0808">Transferase</keyword>
<proteinExistence type="predicted"/>